<organism evidence="5 6">
    <name type="scientific">Cucumis melo</name>
    <name type="common">Muskmelon</name>
    <dbReference type="NCBI Taxonomy" id="3656"/>
    <lineage>
        <taxon>Eukaryota</taxon>
        <taxon>Viridiplantae</taxon>
        <taxon>Streptophyta</taxon>
        <taxon>Embryophyta</taxon>
        <taxon>Tracheophyta</taxon>
        <taxon>Spermatophyta</taxon>
        <taxon>Magnoliopsida</taxon>
        <taxon>eudicotyledons</taxon>
        <taxon>Gunneridae</taxon>
        <taxon>Pentapetalae</taxon>
        <taxon>rosids</taxon>
        <taxon>fabids</taxon>
        <taxon>Cucurbitales</taxon>
        <taxon>Cucurbitaceae</taxon>
        <taxon>Benincaseae</taxon>
        <taxon>Cucumis</taxon>
    </lineage>
</organism>
<name>A0A1S3C8W1_CUCME</name>
<dbReference type="InterPro" id="IPR011989">
    <property type="entry name" value="ARM-like"/>
</dbReference>
<feature type="domain" description="Putative E3 ubiquitin-protein ligase LIN N-terminal" evidence="2">
    <location>
        <begin position="97"/>
        <end position="320"/>
    </location>
</feature>
<evidence type="ECO:0000313" key="6">
    <source>
        <dbReference type="RefSeq" id="XP_008459082.3"/>
    </source>
</evidence>
<dbReference type="KEGG" id="cmo:103498300"/>
<keyword evidence="5" id="KW-1185">Reference proteome</keyword>
<dbReference type="Pfam" id="PF23628">
    <property type="entry name" value="ARM_LIN_C"/>
    <property type="match status" value="1"/>
</dbReference>
<evidence type="ECO:0000259" key="3">
    <source>
        <dbReference type="Pfam" id="PF23628"/>
    </source>
</evidence>
<feature type="domain" description="Putative E3 ubiquitin-protein ligase LIN ARM repeats" evidence="4">
    <location>
        <begin position="457"/>
        <end position="619"/>
    </location>
</feature>
<feature type="region of interest" description="Disordered" evidence="1">
    <location>
        <begin position="13"/>
        <end position="36"/>
    </location>
</feature>
<proteinExistence type="predicted"/>
<evidence type="ECO:0000313" key="5">
    <source>
        <dbReference type="Proteomes" id="UP001652600"/>
    </source>
</evidence>
<dbReference type="Pfam" id="PF23568">
    <property type="entry name" value="ARM_LIN"/>
    <property type="match status" value="1"/>
</dbReference>
<dbReference type="InterPro" id="IPR056512">
    <property type="entry name" value="LIN_N"/>
</dbReference>
<accession>A0A1S3C8W1</accession>
<reference evidence="6" key="1">
    <citation type="submission" date="2025-08" db="UniProtKB">
        <authorList>
            <consortium name="RefSeq"/>
        </authorList>
    </citation>
    <scope>IDENTIFICATION</scope>
    <source>
        <tissue evidence="6">Stem</tissue>
    </source>
</reference>
<evidence type="ECO:0000259" key="4">
    <source>
        <dbReference type="Pfam" id="PF23654"/>
    </source>
</evidence>
<dbReference type="Pfam" id="PF23654">
    <property type="entry name" value="ARM_LIN_2nd"/>
    <property type="match status" value="1"/>
</dbReference>
<dbReference type="InterPro" id="IPR056514">
    <property type="entry name" value="ARM_LIN_2nd"/>
</dbReference>
<dbReference type="RefSeq" id="XP_008459082.3">
    <property type="nucleotide sequence ID" value="XM_008460860.3"/>
</dbReference>
<dbReference type="PANTHER" id="PTHR35549">
    <property type="entry name" value="OS04G0584500 PROTEIN"/>
    <property type="match status" value="1"/>
</dbReference>
<dbReference type="Proteomes" id="UP001652600">
    <property type="component" value="Chromosome 12"/>
</dbReference>
<gene>
    <name evidence="6" type="primary">LOC103498300</name>
</gene>
<dbReference type="GeneID" id="103498300"/>
<dbReference type="SUPFAM" id="SSF48371">
    <property type="entry name" value="ARM repeat"/>
    <property type="match status" value="1"/>
</dbReference>
<evidence type="ECO:0000259" key="2">
    <source>
        <dbReference type="Pfam" id="PF23568"/>
    </source>
</evidence>
<dbReference type="Gene3D" id="1.25.10.10">
    <property type="entry name" value="Leucine-rich Repeat Variant"/>
    <property type="match status" value="1"/>
</dbReference>
<dbReference type="InterPro" id="IPR055566">
    <property type="entry name" value="ARM_LIN"/>
</dbReference>
<sequence>MASLQELLTREGFEGSNFPSSRKLSRPKGRSRTAPDDSVTLPIYICHDKKMIDSSKKKLDKPLVRNGSSIYSSKRVGSLSETFPCKSMEEPAIDDIAIRAVVSILSGYVGRYSKDENFREIVRKKCNPYLIRKGEMESGICSNLEMGMKSVDRLVEEGHGNERELRIKASRNSIGLLNMVITSLDSAIKFTKNGAYSHLSACAHLYLAIVNKIEKKEKISAKHLLQVFCDSPFFARTHLLPDLWEHFFLPHLLHLKVWYNQELEFVSNFECEHKDRKTKALNKVYNDHMDRGTVQFALYYIQWLKDGARAPPVPVVRSPSKSIHKASRRSSDSYFSQPSSNKNLYHAVFGPSLDQQLAGLRSGNLVAALARSSNEKEILFSDKHYENSASLQDEHSNRRMSSVLDYRSHNTESWRETVKSDYFRFFTCQSITKEYLESSNVITKNSSVRVEGRNHLLSNDLSKAITAICSSDILSECEIAIRVVTKAWLDAHGDTTIEVALSKPPVVEGMLEVLLASDDDEILELVISFLAELAVRSEVIRQMILNSDPQLQVFLKLLKSSSLFLKASILLYLSKPQAKQMISVEWLPLVLRVLEFGGQLQTLFSVRCKPHEAAFYLLDQLLKGFDEDRNLENSRHLISLGGLSLLLRRLERGEIEERKNSVSIISCCVQADGSCRNYLAENLNKASLLELIVHESNKNSGRGGLALLVDLLCLSRRTRITKLLDGLKEGWSGLGIMNILSVYLQRALPEEQPLVATMLLQLDFMEDALNCSIFREEAIVTIITALNARISGEKVQDNLARALLILGGRFSCTGEPSTENWLLKLAGFRENSGDSSHSKHLYDDVVLLYEEEEEVVNWQLKAATVLFNHGHKSLLSSLSTSMTSCVRPSLAKACLITLSWMSRYLFVIRDEKLCLMAPSILVPALIKYLNHDKAVEDQVLASYSLLNLGKYTECKHIFRLFDEEALDHLRNLSLVTWTAEELILIITSGSMHPHTEQENSHTQGSTRK</sequence>
<feature type="region of interest" description="Disordered" evidence="1">
    <location>
        <begin position="315"/>
        <end position="338"/>
    </location>
</feature>
<dbReference type="eggNOG" id="ENOG502QUWY">
    <property type="taxonomic scope" value="Eukaryota"/>
</dbReference>
<dbReference type="PANTHER" id="PTHR35549:SF3">
    <property type="entry name" value="E3 UBIQUITIN-PROTEIN LIGASE LIN"/>
    <property type="match status" value="1"/>
</dbReference>
<feature type="domain" description="Putative E3 ubiquitin-protein ligase LIN ARM-like" evidence="3">
    <location>
        <begin position="620"/>
        <end position="986"/>
    </location>
</feature>
<dbReference type="InterPro" id="IPR016024">
    <property type="entry name" value="ARM-type_fold"/>
</dbReference>
<dbReference type="InParanoid" id="A0A1S3C8W1"/>
<evidence type="ECO:0000256" key="1">
    <source>
        <dbReference type="SAM" id="MobiDB-lite"/>
    </source>
</evidence>
<dbReference type="AlphaFoldDB" id="A0A1S3C8W1"/>
<protein>
    <submittedName>
        <fullName evidence="6">E3 ubiquitin-protein ligase LIN-2</fullName>
    </submittedName>
</protein>